<dbReference type="InterPro" id="IPR036424">
    <property type="entry name" value="UPP_synth-like_sf"/>
</dbReference>
<name>A0A5E8CJV0_9ZZZZ</name>
<keyword evidence="2" id="KW-1133">Transmembrane helix</keyword>
<proteinExistence type="predicted"/>
<reference evidence="4" key="1">
    <citation type="submission" date="2019-09" db="EMBL/GenBank/DDBJ databases">
        <authorList>
            <person name="Needham M D."/>
        </authorList>
    </citation>
    <scope>NUCLEOTIDE SEQUENCE</scope>
</reference>
<feature type="transmembrane region" description="Helical" evidence="2">
    <location>
        <begin position="6"/>
        <end position="24"/>
    </location>
</feature>
<keyword evidence="2" id="KW-0472">Membrane</keyword>
<evidence type="ECO:0000256" key="1">
    <source>
        <dbReference type="ARBA" id="ARBA00022679"/>
    </source>
</evidence>
<keyword evidence="2" id="KW-0812">Transmembrane</keyword>
<dbReference type="AlphaFoldDB" id="A0A5E8CJV0"/>
<dbReference type="GO" id="GO:0016765">
    <property type="term" value="F:transferase activity, transferring alkyl or aryl (other than methyl) groups"/>
    <property type="evidence" value="ECO:0007669"/>
    <property type="project" value="InterPro"/>
</dbReference>
<dbReference type="InterPro" id="IPR029044">
    <property type="entry name" value="Nucleotide-diphossugar_trans"/>
</dbReference>
<dbReference type="SUPFAM" id="SSF53448">
    <property type="entry name" value="Nucleotide-diphospho-sugar transferases"/>
    <property type="match status" value="1"/>
</dbReference>
<evidence type="ECO:0000256" key="2">
    <source>
        <dbReference type="SAM" id="Phobius"/>
    </source>
</evidence>
<dbReference type="EMBL" id="CABVLZ010000007">
    <property type="protein sequence ID" value="VVU95608.1"/>
    <property type="molecule type" value="Genomic_DNA"/>
</dbReference>
<dbReference type="Pfam" id="PF00535">
    <property type="entry name" value="Glycos_transf_2"/>
    <property type="match status" value="1"/>
</dbReference>
<evidence type="ECO:0000259" key="3">
    <source>
        <dbReference type="Pfam" id="PF00535"/>
    </source>
</evidence>
<dbReference type="InterPro" id="IPR050256">
    <property type="entry name" value="Glycosyltransferase_2"/>
</dbReference>
<dbReference type="SUPFAM" id="SSF64005">
    <property type="entry name" value="Undecaprenyl diphosphate synthase"/>
    <property type="match status" value="1"/>
</dbReference>
<evidence type="ECO:0000313" key="4">
    <source>
        <dbReference type="EMBL" id="VVU95608.1"/>
    </source>
</evidence>
<sequence length="443" mass="52236">MKGINKIIIFLLIIFINNIIRRFYIKNNIVRFKKNQLTNKSKKVSIIIPFYNEENVILNTINDIVKLNLQGELILVNDGSTDNSIGLINNYIVDYYPNNFNIKLYHYTHKGKGYALKFGFQKAKYDSIVMTDADEEFDINSIPKMIDLHLNTGNTIIAKRKEVSIDKKLYSFIYWIFFGIYLNEPTSGTRVFNKSVLDIINDFTNDFTIELILNKYMGENTKIQYIDVDYKRRTIEEGKKLNGNIKLQFFLNVIIIFFKHMADLTFIHKIFSKKSRNISGITKKTNNDFKDIEHISIILDGNRRYSNQNNLLKKFQHLLGMIKMNEIVEYLSGNIKILSVYAFATNNWKRDEKEVNNILCLIDFFFKYYKKGELYDNIKVNFVTTCHKFTDDIIDKIKNIEEMSNKISIKFPINIFDMIKFNLINNGLSIIRNYIIFNLFVKE</sequence>
<dbReference type="CDD" id="cd04179">
    <property type="entry name" value="DPM_DPG-synthase_like"/>
    <property type="match status" value="1"/>
</dbReference>
<dbReference type="InterPro" id="IPR001441">
    <property type="entry name" value="UPP_synth-like"/>
</dbReference>
<dbReference type="Gene3D" id="3.90.550.10">
    <property type="entry name" value="Spore Coat Polysaccharide Biosynthesis Protein SpsA, Chain A"/>
    <property type="match status" value="1"/>
</dbReference>
<feature type="domain" description="Glycosyltransferase 2-like" evidence="3">
    <location>
        <begin position="45"/>
        <end position="174"/>
    </location>
</feature>
<dbReference type="InterPro" id="IPR001173">
    <property type="entry name" value="Glyco_trans_2-like"/>
</dbReference>
<dbReference type="PANTHER" id="PTHR48090:SF7">
    <property type="entry name" value="RFBJ PROTEIN"/>
    <property type="match status" value="1"/>
</dbReference>
<accession>A0A5E8CJV0</accession>
<dbReference type="Gene3D" id="3.40.1180.10">
    <property type="entry name" value="Decaprenyl diphosphate synthase-like"/>
    <property type="match status" value="1"/>
</dbReference>
<dbReference type="PANTHER" id="PTHR48090">
    <property type="entry name" value="UNDECAPRENYL-PHOSPHATE 4-DEOXY-4-FORMAMIDO-L-ARABINOSE TRANSFERASE-RELATED"/>
    <property type="match status" value="1"/>
</dbReference>
<dbReference type="Pfam" id="PF01255">
    <property type="entry name" value="Prenyltransf"/>
    <property type="match status" value="1"/>
</dbReference>
<keyword evidence="1" id="KW-0808">Transferase</keyword>
<organism evidence="4">
    <name type="scientific">seawater metagenome</name>
    <dbReference type="NCBI Taxonomy" id="1561972"/>
    <lineage>
        <taxon>unclassified sequences</taxon>
        <taxon>metagenomes</taxon>
        <taxon>ecological metagenomes</taxon>
    </lineage>
</organism>
<protein>
    <submittedName>
        <fullName evidence="4">Undecaprenyl diphosphate synthase</fullName>
    </submittedName>
</protein>
<gene>
    <name evidence="4" type="ORF">CPAV1605_1360</name>
</gene>